<dbReference type="OrthoDB" id="1809393at2"/>
<comment type="caution">
    <text evidence="2">The sequence shown here is derived from an EMBL/GenBank/DDBJ whole genome shotgun (WGS) entry which is preliminary data.</text>
</comment>
<reference evidence="3" key="1">
    <citation type="submission" date="2015-05" db="EMBL/GenBank/DDBJ databases">
        <authorList>
            <person name="Rovetto F."/>
            <person name="Cocolin L."/>
            <person name="Illeghems K."/>
            <person name="Van Nieuwerburgh F."/>
            <person name="Houf K."/>
        </authorList>
    </citation>
    <scope>NUCLEOTIDE SEQUENCE [LARGE SCALE GENOMIC DNA]</scope>
    <source>
        <strain evidence="3">DU22</strain>
    </source>
</reference>
<protein>
    <submittedName>
        <fullName evidence="2">YopX protein</fullName>
    </submittedName>
</protein>
<gene>
    <name evidence="2" type="ORF">AAX29_00596</name>
</gene>
<proteinExistence type="predicted"/>
<feature type="domain" description="YopX protein" evidence="1">
    <location>
        <begin position="29"/>
        <end position="123"/>
    </location>
</feature>
<evidence type="ECO:0000259" key="1">
    <source>
        <dbReference type="Pfam" id="PF09643"/>
    </source>
</evidence>
<dbReference type="NCBIfam" id="TIGR01671">
    <property type="entry name" value="phage_TIGR01671"/>
    <property type="match status" value="1"/>
</dbReference>
<dbReference type="SUPFAM" id="SSF159006">
    <property type="entry name" value="YopX-like"/>
    <property type="match status" value="1"/>
</dbReference>
<dbReference type="InterPro" id="IPR023385">
    <property type="entry name" value="YopX-like_C"/>
</dbReference>
<dbReference type="InterPro" id="IPR010024">
    <property type="entry name" value="CHP16711"/>
</dbReference>
<evidence type="ECO:0000313" key="3">
    <source>
        <dbReference type="Proteomes" id="UP000093281"/>
    </source>
</evidence>
<dbReference type="Proteomes" id="UP000093281">
    <property type="component" value="Unassembled WGS sequence"/>
</dbReference>
<evidence type="ECO:0000313" key="2">
    <source>
        <dbReference type="EMBL" id="OCL99555.1"/>
    </source>
</evidence>
<name>A0A1C0B7G8_9BACT</name>
<dbReference type="Pfam" id="PF09643">
    <property type="entry name" value="YopX"/>
    <property type="match status" value="1"/>
</dbReference>
<dbReference type="PATRIC" id="fig|544718.51.peg.584"/>
<organism evidence="2 3">
    <name type="scientific">Aliarcobacter thereius</name>
    <dbReference type="NCBI Taxonomy" id="544718"/>
    <lineage>
        <taxon>Bacteria</taxon>
        <taxon>Pseudomonadati</taxon>
        <taxon>Campylobacterota</taxon>
        <taxon>Epsilonproteobacteria</taxon>
        <taxon>Campylobacterales</taxon>
        <taxon>Arcobacteraceae</taxon>
        <taxon>Aliarcobacter</taxon>
    </lineage>
</organism>
<dbReference type="EMBL" id="LCUJ01000002">
    <property type="protein sequence ID" value="OCL99555.1"/>
    <property type="molecule type" value="Genomic_DNA"/>
</dbReference>
<dbReference type="RefSeq" id="WP_066185513.1">
    <property type="nucleotide sequence ID" value="NZ_LCUJ01000002.1"/>
</dbReference>
<dbReference type="Gene3D" id="2.30.30.290">
    <property type="entry name" value="YopX-like domains"/>
    <property type="match status" value="1"/>
</dbReference>
<dbReference type="InterPro" id="IPR019096">
    <property type="entry name" value="YopX_protein"/>
</dbReference>
<dbReference type="AlphaFoldDB" id="A0A1C0B7G8"/>
<sequence length="187" mass="21612">MNLSNREIKFRFYCEDSDTLSKAFTVEELANGTYDWHGDIHKIVKNQYTGLKDKNDKEIYEGDIVKFIPSGEYGKVTTFGKSQNLGIEWENSKTAFFTPMFYLGCESELEIIGNIYENPELLKGEVSVNKFNIYQYDEFTPPFKIASFDNLNAAKEELEKIQDNSIKHDAYTCFCIKEEANEPIKNS</sequence>
<accession>A0A1C0B7G8</accession>